<keyword evidence="3" id="KW-1185">Reference proteome</keyword>
<dbReference type="Pfam" id="PF00612">
    <property type="entry name" value="IQ"/>
    <property type="match status" value="2"/>
</dbReference>
<dbReference type="PANTHER" id="PTHR22692">
    <property type="entry name" value="MYOSIN VII, XV"/>
    <property type="match status" value="1"/>
</dbReference>
<reference evidence="2 3" key="1">
    <citation type="submission" date="2024-04" db="EMBL/GenBank/DDBJ databases">
        <authorList>
            <person name="Waldvogel A.-M."/>
            <person name="Schoenle A."/>
        </authorList>
    </citation>
    <scope>NUCLEOTIDE SEQUENCE [LARGE SCALE GENOMIC DNA]</scope>
</reference>
<protein>
    <submittedName>
        <fullName evidence="2">Uncharacterized protein</fullName>
    </submittedName>
</protein>
<dbReference type="InterPro" id="IPR000048">
    <property type="entry name" value="IQ_motif_EF-hand-BS"/>
</dbReference>
<dbReference type="SUPFAM" id="SSF52540">
    <property type="entry name" value="P-loop containing nucleoside triphosphate hydrolases"/>
    <property type="match status" value="1"/>
</dbReference>
<organism evidence="2 3">
    <name type="scientific">Knipowitschia caucasica</name>
    <name type="common">Caucasian dwarf goby</name>
    <name type="synonym">Pomatoschistus caucasicus</name>
    <dbReference type="NCBI Taxonomy" id="637954"/>
    <lineage>
        <taxon>Eukaryota</taxon>
        <taxon>Metazoa</taxon>
        <taxon>Chordata</taxon>
        <taxon>Craniata</taxon>
        <taxon>Vertebrata</taxon>
        <taxon>Euteleostomi</taxon>
        <taxon>Actinopterygii</taxon>
        <taxon>Neopterygii</taxon>
        <taxon>Teleostei</taxon>
        <taxon>Neoteleostei</taxon>
        <taxon>Acanthomorphata</taxon>
        <taxon>Gobiaria</taxon>
        <taxon>Gobiiformes</taxon>
        <taxon>Gobioidei</taxon>
        <taxon>Gobiidae</taxon>
        <taxon>Gobiinae</taxon>
        <taxon>Knipowitschia</taxon>
    </lineage>
</organism>
<dbReference type="Gene3D" id="1.20.5.190">
    <property type="match status" value="1"/>
</dbReference>
<feature type="region of interest" description="Disordered" evidence="1">
    <location>
        <begin position="301"/>
        <end position="334"/>
    </location>
</feature>
<evidence type="ECO:0000313" key="3">
    <source>
        <dbReference type="Proteomes" id="UP001497482"/>
    </source>
</evidence>
<name>A0AAV2KLB3_KNICA</name>
<proteinExistence type="predicted"/>
<gene>
    <name evidence="2" type="ORF">KC01_LOCUS18593</name>
</gene>
<dbReference type="EMBL" id="OZ035840">
    <property type="protein sequence ID" value="CAL1588877.1"/>
    <property type="molecule type" value="Genomic_DNA"/>
</dbReference>
<dbReference type="InterPro" id="IPR051567">
    <property type="entry name" value="Unconventional_Myosin_ATPase"/>
</dbReference>
<dbReference type="AlphaFoldDB" id="A0AAV2KLB3"/>
<accession>A0AAV2KLB3</accession>
<dbReference type="InterPro" id="IPR027417">
    <property type="entry name" value="P-loop_NTPase"/>
</dbReference>
<evidence type="ECO:0000313" key="2">
    <source>
        <dbReference type="EMBL" id="CAL1588877.1"/>
    </source>
</evidence>
<dbReference type="SMART" id="SM00015">
    <property type="entry name" value="IQ"/>
    <property type="match status" value="2"/>
</dbReference>
<dbReference type="PANTHER" id="PTHR22692:SF21">
    <property type="entry name" value="MYOSIN XVA"/>
    <property type="match status" value="1"/>
</dbReference>
<sequence length="334" mass="37683">MVSNIFMAHLEFIGQQKGHKRKSSTVTRKYQAATVSSKFQQSLLELVEKMERFKSLVGVHQIPAASGENCVEMLRKLCPLHPGIFLKEDIYQLLECKRERSRHLAALTLQRYTRMFFVRKRYKEFRKKMIRLQAQCRGYLARFVSDHAPAGYQAMLQHRLIQGGHKTQLSCGDGTETARTYPLALLEWTANRKKANLALHLHCFDGGSFLCPVHSWTSGEDLAGNILRHRGVSDWCKGSSILMKEHGQRVELAGHDYVMDMIADLELPSHFPKQKSYFIISSDDPTKVRANAGLAMVGSGFDSDDETSPFSAQGGSRPACSLPDSDGYYSHVVQ</sequence>
<evidence type="ECO:0000256" key="1">
    <source>
        <dbReference type="SAM" id="MobiDB-lite"/>
    </source>
</evidence>
<dbReference type="Proteomes" id="UP001497482">
    <property type="component" value="Chromosome 18"/>
</dbReference>
<dbReference type="PROSITE" id="PS50096">
    <property type="entry name" value="IQ"/>
    <property type="match status" value="2"/>
</dbReference>